<reference evidence="2" key="1">
    <citation type="submission" date="2016-10" db="EMBL/GenBank/DDBJ databases">
        <authorList>
            <person name="Varghese N."/>
        </authorList>
    </citation>
    <scope>NUCLEOTIDE SEQUENCE [LARGE SCALE GENOMIC DNA]</scope>
    <source>
        <strain evidence="2">ACV-9</strain>
    </source>
</reference>
<proteinExistence type="predicted"/>
<organism evidence="1 2">
    <name type="scientific">Pseudobutyrivibrio ruminis</name>
    <dbReference type="NCBI Taxonomy" id="46206"/>
    <lineage>
        <taxon>Bacteria</taxon>
        <taxon>Bacillati</taxon>
        <taxon>Bacillota</taxon>
        <taxon>Clostridia</taxon>
        <taxon>Lachnospirales</taxon>
        <taxon>Lachnospiraceae</taxon>
        <taxon>Pseudobutyrivibrio</taxon>
    </lineage>
</organism>
<keyword evidence="2" id="KW-1185">Reference proteome</keyword>
<dbReference type="RefSeq" id="WP_074788686.1">
    <property type="nucleotide sequence ID" value="NZ_FNZX01000003.1"/>
</dbReference>
<protein>
    <recommendedName>
        <fullName evidence="3">VCBS repeat-containing protein</fullName>
    </recommendedName>
</protein>
<sequence length="336" mass="37768">MVIQNSEVKMAAKSTFTATTKVEYEDTIRPAIKLGNVVMADDGEGFLSSLNYELNQNGEVQEAGEKAPVESVVANMQTRMQTMHYLLRAILMSKIFGDDSEFKSMLQEIFKSNEGYCQTTTLKYEYSESQKLSYSAVGTAVTADGRHLNFNYGFAMSESFKEEFQSVEENFIRYIDPLVVNLNDSPTRVSDQPFYFDLDGDGEKDNLHQLEAGSGFLALDRNEDGEINDGKELFGATTGDGFRELEIFDEDCNGWIDENDSIFEKLRVWTMNEKGDMELYTLKQSDVGAIYLGRVGTDFVQHDDEHKAMAAMRETGIFLHESDGHAGSVQHVDFAT</sequence>
<dbReference type="PANTHER" id="PTHR39431:SF1">
    <property type="entry name" value="FRPA_C-RELATED PROTEIN"/>
    <property type="match status" value="1"/>
</dbReference>
<dbReference type="PANTHER" id="PTHR39431">
    <property type="entry name" value="FRPA/C-RELATED PROTEIN"/>
    <property type="match status" value="1"/>
</dbReference>
<name>A0A1H7F1Q2_9FIRM</name>
<evidence type="ECO:0000313" key="1">
    <source>
        <dbReference type="EMBL" id="SEK18242.1"/>
    </source>
</evidence>
<dbReference type="EMBL" id="FNZX01000003">
    <property type="protein sequence ID" value="SEK18242.1"/>
    <property type="molecule type" value="Genomic_DNA"/>
</dbReference>
<gene>
    <name evidence="1" type="ORF">SAMN02910377_00159</name>
</gene>
<dbReference type="AlphaFoldDB" id="A0A1H7F1Q2"/>
<dbReference type="Proteomes" id="UP000182321">
    <property type="component" value="Unassembled WGS sequence"/>
</dbReference>
<evidence type="ECO:0008006" key="3">
    <source>
        <dbReference type="Google" id="ProtNLM"/>
    </source>
</evidence>
<accession>A0A1H7F1Q2</accession>
<evidence type="ECO:0000313" key="2">
    <source>
        <dbReference type="Proteomes" id="UP000182321"/>
    </source>
</evidence>